<feature type="domain" description="Csm4 C-terminal" evidence="5">
    <location>
        <begin position="207"/>
        <end position="296"/>
    </location>
</feature>
<dbReference type="NCBIfam" id="TIGR01903">
    <property type="entry name" value="cas5_csm4"/>
    <property type="match status" value="1"/>
</dbReference>
<dbReference type="InterPro" id="IPR040932">
    <property type="entry name" value="Csm4_C"/>
</dbReference>
<evidence type="ECO:0000313" key="6">
    <source>
        <dbReference type="EMBL" id="GEM01542.1"/>
    </source>
</evidence>
<dbReference type="InterPro" id="IPR005510">
    <property type="entry name" value="Csm4"/>
</dbReference>
<dbReference type="GO" id="GO:0003723">
    <property type="term" value="F:RNA binding"/>
    <property type="evidence" value="ECO:0007669"/>
    <property type="project" value="UniProtKB-KW"/>
</dbReference>
<dbReference type="STRING" id="306540.SAMN05421839_11222"/>
<reference evidence="7 8" key="1">
    <citation type="submission" date="2016-10" db="EMBL/GenBank/DDBJ databases">
        <authorList>
            <person name="de Groot N.N."/>
        </authorList>
    </citation>
    <scope>NUCLEOTIDE SEQUENCE [LARGE SCALE GENOMIC DNA]</scope>
    <source>
        <strain evidence="7 8">DSM 17073</strain>
    </source>
</reference>
<dbReference type="Pfam" id="PF17953">
    <property type="entry name" value="Csm4_C"/>
    <property type="match status" value="1"/>
</dbReference>
<evidence type="ECO:0000256" key="4">
    <source>
        <dbReference type="ARBA" id="ARBA00023118"/>
    </source>
</evidence>
<evidence type="ECO:0000256" key="1">
    <source>
        <dbReference type="ARBA" id="ARBA00005772"/>
    </source>
</evidence>
<reference evidence="6 9" key="2">
    <citation type="submission" date="2019-07" db="EMBL/GenBank/DDBJ databases">
        <title>Whole genome shotgun sequence of Halolactibacillus halophilus NBRC 100868.</title>
        <authorList>
            <person name="Hosoyama A."/>
            <person name="Uohara A."/>
            <person name="Ohji S."/>
            <person name="Ichikawa N."/>
        </authorList>
    </citation>
    <scope>NUCLEOTIDE SEQUENCE [LARGE SCALE GENOMIC DNA]</scope>
    <source>
        <strain evidence="6 9">NBRC 100868</strain>
    </source>
</reference>
<gene>
    <name evidence="6" type="ORF">HHA03_10740</name>
    <name evidence="7" type="ORF">SAMN05421839_11222</name>
</gene>
<organism evidence="7 8">
    <name type="scientific">Halolactibacillus halophilus</name>
    <dbReference type="NCBI Taxonomy" id="306540"/>
    <lineage>
        <taxon>Bacteria</taxon>
        <taxon>Bacillati</taxon>
        <taxon>Bacillota</taxon>
        <taxon>Bacilli</taxon>
        <taxon>Bacillales</taxon>
        <taxon>Bacillaceae</taxon>
        <taxon>Halolactibacillus</taxon>
    </lineage>
</organism>
<dbReference type="Proteomes" id="UP000321547">
    <property type="component" value="Unassembled WGS sequence"/>
</dbReference>
<dbReference type="GO" id="GO:0051607">
    <property type="term" value="P:defense response to virus"/>
    <property type="evidence" value="ECO:0007669"/>
    <property type="project" value="UniProtKB-KW"/>
</dbReference>
<evidence type="ECO:0000256" key="3">
    <source>
        <dbReference type="ARBA" id="ARBA00022884"/>
    </source>
</evidence>
<evidence type="ECO:0000256" key="2">
    <source>
        <dbReference type="ARBA" id="ARBA00016109"/>
    </source>
</evidence>
<keyword evidence="3" id="KW-0694">RNA-binding</keyword>
<dbReference type="RefSeq" id="WP_089831393.1">
    <property type="nucleotide sequence ID" value="NZ_BJWI01000011.1"/>
</dbReference>
<evidence type="ECO:0000313" key="7">
    <source>
        <dbReference type="EMBL" id="SFP27697.1"/>
    </source>
</evidence>
<dbReference type="AlphaFoldDB" id="A0A1I5P119"/>
<evidence type="ECO:0000259" key="5">
    <source>
        <dbReference type="Pfam" id="PF17953"/>
    </source>
</evidence>
<proteinExistence type="inferred from homology"/>
<name>A0A1I5P119_9BACI</name>
<dbReference type="Proteomes" id="UP000242243">
    <property type="component" value="Unassembled WGS sequence"/>
</dbReference>
<sequence length="299" mass="34031">MTIKLYKMSFDHAHFGEGHLNESHDAFDSGRLFSALFIEALKLGEADAFLKEANKETFVLSDAFPYINDEPYLPKPIGYPKHKEDSGKDLKEVRRQAKQVKKINYIPWHQFDDFLQQRASIEEIAQAQKQLETHEPVMKKGEDPFEVGMTAFKASLYVIASESVLFDLLMESLQYSGIGGKRSVGYGQFILEKQDLPKEFLSRLQAKDAQAELLLSTSVPTDEELAGSLEGAYYMIKKSSGFTYSESVGNQLRKQDLYKFKAGSTFKRSFTGNIRDVKPDDFPHPVWNYAKGFFFALNI</sequence>
<keyword evidence="9" id="KW-1185">Reference proteome</keyword>
<dbReference type="EMBL" id="FOXC01000012">
    <property type="protein sequence ID" value="SFP27697.1"/>
    <property type="molecule type" value="Genomic_DNA"/>
</dbReference>
<dbReference type="EMBL" id="BJWI01000011">
    <property type="protein sequence ID" value="GEM01542.1"/>
    <property type="molecule type" value="Genomic_DNA"/>
</dbReference>
<comment type="similarity">
    <text evidence="1">Belongs to the CRISPR-associated Csm4 family.</text>
</comment>
<accession>A0A1I5P119</accession>
<keyword evidence="4" id="KW-0051">Antiviral defense</keyword>
<dbReference type="OrthoDB" id="9792564at2"/>
<protein>
    <recommendedName>
        <fullName evidence="2">CRISPR system Cms protein Csm4</fullName>
    </recommendedName>
</protein>
<evidence type="ECO:0000313" key="8">
    <source>
        <dbReference type="Proteomes" id="UP000242243"/>
    </source>
</evidence>
<evidence type="ECO:0000313" key="9">
    <source>
        <dbReference type="Proteomes" id="UP000321547"/>
    </source>
</evidence>